<evidence type="ECO:0000313" key="1">
    <source>
        <dbReference type="EMBL" id="PTQ92710.1"/>
    </source>
</evidence>
<dbReference type="AlphaFoldDB" id="A0A2T5J4W6"/>
<dbReference type="OrthoDB" id="100386at2"/>
<dbReference type="InterPro" id="IPR059206">
    <property type="entry name" value="Sll1717-like"/>
</dbReference>
<sequence>MERIDILKQLSFGERIAEEERDQLRKYFMSTDPYYRVLNGEVDVIYGPKGSGKSAIYSIIESESEDLAKRNIKILSAENPRGSTAFSGLSTDPPTSEIDFVNLWKLYFILLLNKTIQELKIKTKDSDEINETLQKSNLIPASTGLKSILSAAYNYIKQLSKIESIQPGVDLNELSGVPNGISFKISFREPNLNEVNGGIISIEKLFELADSALKESSISLWILIDRLDVAFSDNLDLETNALRALFKVYNDLKPFSRIILKVFLRNDIWKRITKSGFREASHVTKTITIDWSKESILNLIILRILNNEAVIKALKIDRNFVVKDIGEQEKLFYRLFPDQVDQGAKKPKTLDWIITRVKDGQGVSAPREVIHLLNEAKTEQIRKIELGENEAAGDALIGRAAMKAALDKVSKVRLEQTIYAEFPSLIQFIEELKTEKAEQTTSTLARIWGKDINEAREIARELHSIGLFEERGTKQEPRYWTLLCTEMSLT</sequence>
<dbReference type="Proteomes" id="UP000244168">
    <property type="component" value="Unassembled WGS sequence"/>
</dbReference>
<dbReference type="EMBL" id="QAOQ01000011">
    <property type="protein sequence ID" value="PTQ92710.1"/>
    <property type="molecule type" value="Genomic_DNA"/>
</dbReference>
<reference evidence="1 2" key="1">
    <citation type="submission" date="2018-04" db="EMBL/GenBank/DDBJ databases">
        <title>Genomic Encyclopedia of Archaeal and Bacterial Type Strains, Phase II (KMG-II): from individual species to whole genera.</title>
        <authorList>
            <person name="Goeker M."/>
        </authorList>
    </citation>
    <scope>NUCLEOTIDE SEQUENCE [LARGE SCALE GENOMIC DNA]</scope>
    <source>
        <strain evidence="1 2">DSM 26809</strain>
    </source>
</reference>
<dbReference type="RefSeq" id="WP_107831517.1">
    <property type="nucleotide sequence ID" value="NZ_CP160205.1"/>
</dbReference>
<comment type="caution">
    <text evidence="1">The sequence shown here is derived from an EMBL/GenBank/DDBJ whole genome shotgun (WGS) entry which is preliminary data.</text>
</comment>
<name>A0A2T5J4W6_9SPHI</name>
<dbReference type="NCBIfam" id="NF047389">
    <property type="entry name" value="ATPase_Sll1717"/>
    <property type="match status" value="1"/>
</dbReference>
<accession>A0A2T5J4W6</accession>
<organism evidence="1 2">
    <name type="scientific">Mucilaginibacter yixingensis</name>
    <dbReference type="NCBI Taxonomy" id="1295612"/>
    <lineage>
        <taxon>Bacteria</taxon>
        <taxon>Pseudomonadati</taxon>
        <taxon>Bacteroidota</taxon>
        <taxon>Sphingobacteriia</taxon>
        <taxon>Sphingobacteriales</taxon>
        <taxon>Sphingobacteriaceae</taxon>
        <taxon>Mucilaginibacter</taxon>
    </lineage>
</organism>
<protein>
    <submittedName>
        <fullName evidence="1">Uncharacterized protein</fullName>
    </submittedName>
</protein>
<proteinExistence type="predicted"/>
<keyword evidence="2" id="KW-1185">Reference proteome</keyword>
<evidence type="ECO:0000313" key="2">
    <source>
        <dbReference type="Proteomes" id="UP000244168"/>
    </source>
</evidence>
<gene>
    <name evidence="1" type="ORF">C8P68_11187</name>
</gene>